<comment type="catalytic activity">
    <reaction evidence="8">
        <text>L-glutamate + ATP = L-glutamyl 5-phosphate + ADP</text>
        <dbReference type="Rhea" id="RHEA:14877"/>
        <dbReference type="ChEBI" id="CHEBI:29985"/>
        <dbReference type="ChEBI" id="CHEBI:30616"/>
        <dbReference type="ChEBI" id="CHEBI:58274"/>
        <dbReference type="ChEBI" id="CHEBI:456216"/>
        <dbReference type="EC" id="2.7.2.11"/>
    </reaction>
</comment>
<dbReference type="Gene3D" id="2.30.130.10">
    <property type="entry name" value="PUA domain"/>
    <property type="match status" value="1"/>
</dbReference>
<feature type="binding site" evidence="8">
    <location>
        <begin position="215"/>
        <end position="221"/>
    </location>
    <ligand>
        <name>ATP</name>
        <dbReference type="ChEBI" id="CHEBI:30616"/>
    </ligand>
</feature>
<comment type="subcellular location">
    <subcellularLocation>
        <location evidence="8">Cytoplasm</location>
    </subcellularLocation>
</comment>
<dbReference type="InterPro" id="IPR019797">
    <property type="entry name" value="Glutamate_5-kinase_CS"/>
</dbReference>
<feature type="binding site" evidence="8">
    <location>
        <position position="153"/>
    </location>
    <ligand>
        <name>substrate</name>
    </ligand>
</feature>
<dbReference type="GO" id="GO:0005524">
    <property type="term" value="F:ATP binding"/>
    <property type="evidence" value="ECO:0007669"/>
    <property type="project" value="UniProtKB-KW"/>
</dbReference>
<feature type="domain" description="PUA" evidence="9">
    <location>
        <begin position="279"/>
        <end position="361"/>
    </location>
</feature>
<dbReference type="GO" id="GO:0004349">
    <property type="term" value="F:glutamate 5-kinase activity"/>
    <property type="evidence" value="ECO:0007669"/>
    <property type="project" value="UniProtKB-UniRule"/>
</dbReference>
<dbReference type="InterPro" id="IPR011529">
    <property type="entry name" value="Glu_5kinase"/>
</dbReference>
<dbReference type="FunFam" id="3.40.1160.10:FF:000018">
    <property type="entry name" value="Glutamate 5-kinase"/>
    <property type="match status" value="1"/>
</dbReference>
<dbReference type="PANTHER" id="PTHR43654">
    <property type="entry name" value="GLUTAMATE 5-KINASE"/>
    <property type="match status" value="1"/>
</dbReference>
<dbReference type="InterPro" id="IPR041739">
    <property type="entry name" value="G5K_ProB"/>
</dbReference>
<evidence type="ECO:0000256" key="5">
    <source>
        <dbReference type="ARBA" id="ARBA00022741"/>
    </source>
</evidence>
<keyword evidence="4 8" id="KW-0808">Transferase</keyword>
<feature type="binding site" evidence="8">
    <location>
        <begin position="173"/>
        <end position="174"/>
    </location>
    <ligand>
        <name>ATP</name>
        <dbReference type="ChEBI" id="CHEBI:30616"/>
    </ligand>
</feature>
<comment type="pathway">
    <text evidence="8">Amino-acid biosynthesis; L-proline biosynthesis; L-glutamate 5-semialdehyde from L-glutamate: step 1/2.</text>
</comment>
<dbReference type="HAMAP" id="MF_00456">
    <property type="entry name" value="ProB"/>
    <property type="match status" value="1"/>
</dbReference>
<dbReference type="InterPro" id="IPR002478">
    <property type="entry name" value="PUA"/>
</dbReference>
<dbReference type="InterPro" id="IPR036974">
    <property type="entry name" value="PUA_sf"/>
</dbReference>
<reference evidence="10" key="1">
    <citation type="submission" date="2020-10" db="EMBL/GenBank/DDBJ databases">
        <authorList>
            <person name="Gilroy R."/>
        </authorList>
    </citation>
    <scope>NUCLEOTIDE SEQUENCE</scope>
    <source>
        <strain evidence="10">11167</strain>
    </source>
</reference>
<dbReference type="GO" id="GO:0055129">
    <property type="term" value="P:L-proline biosynthetic process"/>
    <property type="evidence" value="ECO:0007669"/>
    <property type="project" value="UniProtKB-UniRule"/>
</dbReference>
<keyword evidence="6 8" id="KW-0418">Kinase</keyword>
<evidence type="ECO:0000313" key="11">
    <source>
        <dbReference type="Proteomes" id="UP000823633"/>
    </source>
</evidence>
<evidence type="ECO:0000256" key="4">
    <source>
        <dbReference type="ARBA" id="ARBA00022679"/>
    </source>
</evidence>
<dbReference type="InterPro" id="IPR001057">
    <property type="entry name" value="Glu/AcGlu_kinase"/>
</dbReference>
<evidence type="ECO:0000256" key="2">
    <source>
        <dbReference type="ARBA" id="ARBA00022605"/>
    </source>
</evidence>
<dbReference type="InterPro" id="IPR005715">
    <property type="entry name" value="Glu_5kinase/COase_Synthase"/>
</dbReference>
<dbReference type="InterPro" id="IPR001048">
    <property type="entry name" value="Asp/Glu/Uridylate_kinase"/>
</dbReference>
<feature type="binding site" evidence="8">
    <location>
        <position position="139"/>
    </location>
    <ligand>
        <name>substrate</name>
    </ligand>
</feature>
<proteinExistence type="inferred from homology"/>
<keyword evidence="7 8" id="KW-0067">ATP-binding</keyword>
<dbReference type="InterPro" id="IPR036393">
    <property type="entry name" value="AceGlu_kinase-like_sf"/>
</dbReference>
<reference evidence="10" key="2">
    <citation type="journal article" date="2021" name="PeerJ">
        <title>Extensive microbial diversity within the chicken gut microbiome revealed by metagenomics and culture.</title>
        <authorList>
            <person name="Gilroy R."/>
            <person name="Ravi A."/>
            <person name="Getino M."/>
            <person name="Pursley I."/>
            <person name="Horton D.L."/>
            <person name="Alikhan N.F."/>
            <person name="Baker D."/>
            <person name="Gharbi K."/>
            <person name="Hall N."/>
            <person name="Watson M."/>
            <person name="Adriaenssens E.M."/>
            <person name="Foster-Nyarko E."/>
            <person name="Jarju S."/>
            <person name="Secka A."/>
            <person name="Antonio M."/>
            <person name="Oren A."/>
            <person name="Chaudhuri R.R."/>
            <person name="La Ragione R."/>
            <person name="Hildebrand F."/>
            <person name="Pallen M.J."/>
        </authorList>
    </citation>
    <scope>NUCLEOTIDE SEQUENCE</scope>
    <source>
        <strain evidence="10">11167</strain>
    </source>
</reference>
<evidence type="ECO:0000256" key="8">
    <source>
        <dbReference type="HAMAP-Rule" id="MF_00456"/>
    </source>
</evidence>
<comment type="function">
    <text evidence="8">Catalyzes the transfer of a phosphate group to glutamate to form L-glutamate 5-phosphate.</text>
</comment>
<evidence type="ECO:0000313" key="10">
    <source>
        <dbReference type="EMBL" id="MBO8444031.1"/>
    </source>
</evidence>
<comment type="similarity">
    <text evidence="8">Belongs to the glutamate 5-kinase family.</text>
</comment>
<dbReference type="PROSITE" id="PS50890">
    <property type="entry name" value="PUA"/>
    <property type="match status" value="1"/>
</dbReference>
<dbReference type="EC" id="2.7.2.11" evidence="8"/>
<dbReference type="SUPFAM" id="SSF53633">
    <property type="entry name" value="Carbamate kinase-like"/>
    <property type="match status" value="1"/>
</dbReference>
<feature type="binding site" evidence="8">
    <location>
        <position position="13"/>
    </location>
    <ligand>
        <name>ATP</name>
        <dbReference type="ChEBI" id="CHEBI:30616"/>
    </ligand>
</feature>
<dbReference type="Pfam" id="PF01472">
    <property type="entry name" value="PUA"/>
    <property type="match status" value="1"/>
</dbReference>
<dbReference type="InterPro" id="IPR015947">
    <property type="entry name" value="PUA-like_sf"/>
</dbReference>
<dbReference type="CDD" id="cd04242">
    <property type="entry name" value="AAK_G5K_ProB"/>
    <property type="match status" value="1"/>
</dbReference>
<gene>
    <name evidence="8 10" type="primary">proB</name>
    <name evidence="10" type="ORF">IAC42_09815</name>
</gene>
<keyword evidence="1 8" id="KW-0963">Cytoplasm</keyword>
<comment type="caution">
    <text evidence="10">The sequence shown here is derived from an EMBL/GenBank/DDBJ whole genome shotgun (WGS) entry which is preliminary data.</text>
</comment>
<feature type="binding site" evidence="8">
    <location>
        <position position="52"/>
    </location>
    <ligand>
        <name>substrate</name>
    </ligand>
</feature>
<dbReference type="GO" id="GO:0005829">
    <property type="term" value="C:cytosol"/>
    <property type="evidence" value="ECO:0007669"/>
    <property type="project" value="TreeGrafter"/>
</dbReference>
<organism evidence="10 11">
    <name type="scientific">Candidatus Aphodenecus pullistercoris</name>
    <dbReference type="NCBI Taxonomy" id="2840669"/>
    <lineage>
        <taxon>Bacteria</taxon>
        <taxon>Pseudomonadati</taxon>
        <taxon>Spirochaetota</taxon>
        <taxon>Spirochaetia</taxon>
        <taxon>Spirochaetales</taxon>
        <taxon>Candidatus Aphodenecus</taxon>
    </lineage>
</organism>
<evidence type="ECO:0000256" key="3">
    <source>
        <dbReference type="ARBA" id="ARBA00022650"/>
    </source>
</evidence>
<dbReference type="EMBL" id="JADIMU010000067">
    <property type="protein sequence ID" value="MBO8444031.1"/>
    <property type="molecule type" value="Genomic_DNA"/>
</dbReference>
<sequence>MRDFSRVRRIVVKVGTNLLSSGEGIDEGRVRDICRQIAELKNMGYQVILVSSGAVGLGARELGHRNKVVHIPLRQACAAIGQPILMSHYREAFRKEGVITAQVLLTRNDLNNRKTYNNLRSSVSTLLSLGIVPVFNENDVVSIAEIGTAFGDNDRMSAMVASKIDAQLLVLLTDIDGLYTGNPKKDSSAVLLDEVDEVTDSIIAFAKGAGSTFSTGGMKTKLLAARIAAMADCATIIASGYSPDVLVRILKGERIGTYIHPSIRLTQRQRWIINNSHSGAIVIDDGAVEALEKRHSLLPSGVTGVSGAFESGDVIQVRRQDGRLFAKAVTGYDSTSLAMMMGHRSSELDGLLGEGHKDCIFRPEDMVVIDDSSL</sequence>
<evidence type="ECO:0000259" key="9">
    <source>
        <dbReference type="SMART" id="SM00359"/>
    </source>
</evidence>
<evidence type="ECO:0000256" key="1">
    <source>
        <dbReference type="ARBA" id="ARBA00022490"/>
    </source>
</evidence>
<dbReference type="SUPFAM" id="SSF88697">
    <property type="entry name" value="PUA domain-like"/>
    <property type="match status" value="1"/>
</dbReference>
<keyword evidence="2 8" id="KW-0028">Amino-acid biosynthesis</keyword>
<keyword evidence="5 8" id="KW-0547">Nucleotide-binding</keyword>
<protein>
    <recommendedName>
        <fullName evidence="8">Glutamate 5-kinase</fullName>
        <ecNumber evidence="8">2.7.2.11</ecNumber>
    </recommendedName>
    <alternativeName>
        <fullName evidence="8">Gamma-glutamyl kinase</fullName>
        <shortName evidence="8">GK</shortName>
    </alternativeName>
</protein>
<evidence type="ECO:0000256" key="7">
    <source>
        <dbReference type="ARBA" id="ARBA00022840"/>
    </source>
</evidence>
<dbReference type="NCBIfam" id="TIGR01027">
    <property type="entry name" value="proB"/>
    <property type="match status" value="1"/>
</dbReference>
<dbReference type="AlphaFoldDB" id="A0A9D9HA74"/>
<dbReference type="PANTHER" id="PTHR43654:SF1">
    <property type="entry name" value="ISOPENTENYL PHOSPHATE KINASE"/>
    <property type="match status" value="1"/>
</dbReference>
<name>A0A9D9HA74_9SPIR</name>
<accession>A0A9D9HA74</accession>
<dbReference type="PROSITE" id="PS00902">
    <property type="entry name" value="GLUTAMATE_5_KINASE"/>
    <property type="match status" value="1"/>
</dbReference>
<keyword evidence="3 8" id="KW-0641">Proline biosynthesis</keyword>
<dbReference type="PIRSF" id="PIRSF000729">
    <property type="entry name" value="GK"/>
    <property type="match status" value="1"/>
</dbReference>
<dbReference type="GO" id="GO:0003723">
    <property type="term" value="F:RNA binding"/>
    <property type="evidence" value="ECO:0007669"/>
    <property type="project" value="InterPro"/>
</dbReference>
<dbReference type="Gene3D" id="3.40.1160.10">
    <property type="entry name" value="Acetylglutamate kinase-like"/>
    <property type="match status" value="1"/>
</dbReference>
<dbReference type="CDD" id="cd21157">
    <property type="entry name" value="PUA_G5K"/>
    <property type="match status" value="1"/>
</dbReference>
<dbReference type="Proteomes" id="UP000823633">
    <property type="component" value="Unassembled WGS sequence"/>
</dbReference>
<evidence type="ECO:0000256" key="6">
    <source>
        <dbReference type="ARBA" id="ARBA00022777"/>
    </source>
</evidence>
<dbReference type="SMART" id="SM00359">
    <property type="entry name" value="PUA"/>
    <property type="match status" value="1"/>
</dbReference>
<dbReference type="Pfam" id="PF00696">
    <property type="entry name" value="AA_kinase"/>
    <property type="match status" value="1"/>
</dbReference>
<dbReference type="PRINTS" id="PR00474">
    <property type="entry name" value="GLU5KINASE"/>
</dbReference>